<organism evidence="6 7">
    <name type="scientific">Steroidobacter flavus</name>
    <dbReference type="NCBI Taxonomy" id="1842136"/>
    <lineage>
        <taxon>Bacteria</taxon>
        <taxon>Pseudomonadati</taxon>
        <taxon>Pseudomonadota</taxon>
        <taxon>Gammaproteobacteria</taxon>
        <taxon>Steroidobacterales</taxon>
        <taxon>Steroidobacteraceae</taxon>
        <taxon>Steroidobacter</taxon>
    </lineage>
</organism>
<dbReference type="InterPro" id="IPR005119">
    <property type="entry name" value="LysR_subst-bd"/>
</dbReference>
<evidence type="ECO:0000259" key="5">
    <source>
        <dbReference type="PROSITE" id="PS50931"/>
    </source>
</evidence>
<keyword evidence="7" id="KW-1185">Reference proteome</keyword>
<keyword evidence="4" id="KW-0804">Transcription</keyword>
<comment type="caution">
    <text evidence="6">The sequence shown here is derived from an EMBL/GenBank/DDBJ whole genome shotgun (WGS) entry which is preliminary data.</text>
</comment>
<dbReference type="PANTHER" id="PTHR30537:SF74">
    <property type="entry name" value="HTH-TYPE TRANSCRIPTIONAL REGULATOR TRPI"/>
    <property type="match status" value="1"/>
</dbReference>
<gene>
    <name evidence="6" type="ORF">ACFPN2_01885</name>
</gene>
<keyword evidence="2" id="KW-0805">Transcription regulation</keyword>
<sequence>MKNDPRKSLPPFEALRAFDAVARLGGVRKAAPALGRDHAVVSRHLRTIETWTGATLFQRSPAGIVLTEDGKRYHKQVAAAFDLLTQATIELMRHGELRRLHVRCMAGLALQWLSSRLAEFERLYPDVDIELRPTTRVPDFSSQEVDVDIRFIATYRVEPTLPPELRSIDIAHAPIVATASPAYLAKAPVIRKPGDLLQHKLLHEENFDRWSNWLAAHGVQEEVDLIGPRLWQGDLTLNAARYGRGIALSNKLIIADDIAAKRLVEVGAGLATFQPYSMGIYQLAARADRWDAPLIRHFREWLIEEIAKAAPNLVPPAS</sequence>
<protein>
    <submittedName>
        <fullName evidence="6">LysR substrate-binding domain-containing protein</fullName>
    </submittedName>
</protein>
<evidence type="ECO:0000256" key="4">
    <source>
        <dbReference type="ARBA" id="ARBA00023163"/>
    </source>
</evidence>
<dbReference type="InterPro" id="IPR058163">
    <property type="entry name" value="LysR-type_TF_proteobact-type"/>
</dbReference>
<dbReference type="Gene3D" id="3.40.190.10">
    <property type="entry name" value="Periplasmic binding protein-like II"/>
    <property type="match status" value="2"/>
</dbReference>
<name>A0ABV8SJK9_9GAMM</name>
<proteinExistence type="inferred from homology"/>
<dbReference type="Pfam" id="PF03466">
    <property type="entry name" value="LysR_substrate"/>
    <property type="match status" value="1"/>
</dbReference>
<dbReference type="PANTHER" id="PTHR30537">
    <property type="entry name" value="HTH-TYPE TRANSCRIPTIONAL REGULATOR"/>
    <property type="match status" value="1"/>
</dbReference>
<dbReference type="SUPFAM" id="SSF53850">
    <property type="entry name" value="Periplasmic binding protein-like II"/>
    <property type="match status" value="1"/>
</dbReference>
<dbReference type="Gene3D" id="1.10.10.10">
    <property type="entry name" value="Winged helix-like DNA-binding domain superfamily/Winged helix DNA-binding domain"/>
    <property type="match status" value="1"/>
</dbReference>
<dbReference type="EMBL" id="JBHSDU010000001">
    <property type="protein sequence ID" value="MFC4307819.1"/>
    <property type="molecule type" value="Genomic_DNA"/>
</dbReference>
<dbReference type="SUPFAM" id="SSF46785">
    <property type="entry name" value="Winged helix' DNA-binding domain"/>
    <property type="match status" value="1"/>
</dbReference>
<evidence type="ECO:0000313" key="6">
    <source>
        <dbReference type="EMBL" id="MFC4307819.1"/>
    </source>
</evidence>
<comment type="similarity">
    <text evidence="1">Belongs to the LysR transcriptional regulatory family.</text>
</comment>
<dbReference type="InterPro" id="IPR036390">
    <property type="entry name" value="WH_DNA-bd_sf"/>
</dbReference>
<evidence type="ECO:0000256" key="3">
    <source>
        <dbReference type="ARBA" id="ARBA00023125"/>
    </source>
</evidence>
<keyword evidence="3" id="KW-0238">DNA-binding</keyword>
<evidence type="ECO:0000256" key="2">
    <source>
        <dbReference type="ARBA" id="ARBA00023015"/>
    </source>
</evidence>
<evidence type="ECO:0000256" key="1">
    <source>
        <dbReference type="ARBA" id="ARBA00009437"/>
    </source>
</evidence>
<dbReference type="Pfam" id="PF00126">
    <property type="entry name" value="HTH_1"/>
    <property type="match status" value="1"/>
</dbReference>
<dbReference type="RefSeq" id="WP_380594409.1">
    <property type="nucleotide sequence ID" value="NZ_JBHSDU010000001.1"/>
</dbReference>
<dbReference type="InterPro" id="IPR036388">
    <property type="entry name" value="WH-like_DNA-bd_sf"/>
</dbReference>
<reference evidence="7" key="1">
    <citation type="journal article" date="2019" name="Int. J. Syst. Evol. Microbiol.">
        <title>The Global Catalogue of Microorganisms (GCM) 10K type strain sequencing project: providing services to taxonomists for standard genome sequencing and annotation.</title>
        <authorList>
            <consortium name="The Broad Institute Genomics Platform"/>
            <consortium name="The Broad Institute Genome Sequencing Center for Infectious Disease"/>
            <person name="Wu L."/>
            <person name="Ma J."/>
        </authorList>
    </citation>
    <scope>NUCLEOTIDE SEQUENCE [LARGE SCALE GENOMIC DNA]</scope>
    <source>
        <strain evidence="7">CGMCC 1.10759</strain>
    </source>
</reference>
<dbReference type="PROSITE" id="PS50931">
    <property type="entry name" value="HTH_LYSR"/>
    <property type="match status" value="1"/>
</dbReference>
<feature type="domain" description="HTH lysR-type" evidence="5">
    <location>
        <begin position="10"/>
        <end position="67"/>
    </location>
</feature>
<evidence type="ECO:0000313" key="7">
    <source>
        <dbReference type="Proteomes" id="UP001595904"/>
    </source>
</evidence>
<dbReference type="InterPro" id="IPR000847">
    <property type="entry name" value="LysR_HTH_N"/>
</dbReference>
<accession>A0ABV8SJK9</accession>
<dbReference type="Proteomes" id="UP001595904">
    <property type="component" value="Unassembled WGS sequence"/>
</dbReference>